<evidence type="ECO:0000313" key="2">
    <source>
        <dbReference type="EMBL" id="GHE09736.1"/>
    </source>
</evidence>
<feature type="region of interest" description="Disordered" evidence="1">
    <location>
        <begin position="57"/>
        <end position="79"/>
    </location>
</feature>
<keyword evidence="3" id="KW-1185">Reference proteome</keyword>
<reference evidence="2" key="2">
    <citation type="submission" date="2020-09" db="EMBL/GenBank/DDBJ databases">
        <authorList>
            <person name="Sun Q."/>
            <person name="Ohkuma M."/>
        </authorList>
    </citation>
    <scope>NUCLEOTIDE SEQUENCE</scope>
    <source>
        <strain evidence="2">JCM 4714</strain>
    </source>
</reference>
<dbReference type="EMBL" id="BMVG01000020">
    <property type="protein sequence ID" value="GHE09736.1"/>
    <property type="molecule type" value="Genomic_DNA"/>
</dbReference>
<proteinExistence type="predicted"/>
<dbReference type="Proteomes" id="UP000655443">
    <property type="component" value="Unassembled WGS sequence"/>
</dbReference>
<feature type="compositionally biased region" description="Basic and acidic residues" evidence="1">
    <location>
        <begin position="57"/>
        <end position="67"/>
    </location>
</feature>
<comment type="caution">
    <text evidence="2">The sequence shown here is derived from an EMBL/GenBank/DDBJ whole genome shotgun (WGS) entry which is preliminary data.</text>
</comment>
<dbReference type="AlphaFoldDB" id="A0A918YNT4"/>
<accession>A0A918YNT4</accession>
<gene>
    <name evidence="2" type="ORF">GCM10010339_63160</name>
</gene>
<evidence type="ECO:0000256" key="1">
    <source>
        <dbReference type="SAM" id="MobiDB-lite"/>
    </source>
</evidence>
<sequence>MTEESFDALTQGKGAGETFQKGMAAALNARPAAGGVRRRHGADAHEADDMVALVKSRGLDHQRRDAEGSPNRPTGISMSGYVARRPWSLSNSVIRVSMCPAVARS</sequence>
<reference evidence="2" key="1">
    <citation type="journal article" date="2014" name="Int. J. Syst. Evol. Microbiol.">
        <title>Complete genome sequence of Corynebacterium casei LMG S-19264T (=DSM 44701T), isolated from a smear-ripened cheese.</title>
        <authorList>
            <consortium name="US DOE Joint Genome Institute (JGI-PGF)"/>
            <person name="Walter F."/>
            <person name="Albersmeier A."/>
            <person name="Kalinowski J."/>
            <person name="Ruckert C."/>
        </authorList>
    </citation>
    <scope>NUCLEOTIDE SEQUENCE</scope>
    <source>
        <strain evidence="2">JCM 4714</strain>
    </source>
</reference>
<evidence type="ECO:0000313" key="3">
    <source>
        <dbReference type="Proteomes" id="UP000655443"/>
    </source>
</evidence>
<name>A0A918YNT4_9ACTN</name>
<organism evidence="2 3">
    <name type="scientific">Streptomyces alanosinicus</name>
    <dbReference type="NCBI Taxonomy" id="68171"/>
    <lineage>
        <taxon>Bacteria</taxon>
        <taxon>Bacillati</taxon>
        <taxon>Actinomycetota</taxon>
        <taxon>Actinomycetes</taxon>
        <taxon>Kitasatosporales</taxon>
        <taxon>Streptomycetaceae</taxon>
        <taxon>Streptomyces</taxon>
    </lineage>
</organism>
<protein>
    <submittedName>
        <fullName evidence="2">Uncharacterized protein</fullName>
    </submittedName>
</protein>